<sequence>MKRCYAWWLAGLCLATPAVAAAAEPATGCAAKRQSLLNQLADAKAQHHGAQQRGLEKALKENTEHCTDAGLRAEREAKVRAAEKKLNARQQELAAEKDPEDIPKRQGKLKNAERELANAKAELNR</sequence>
<reference evidence="3 4" key="1">
    <citation type="journal article" date="2020" name="Insects">
        <title>Bacteria Belonging to Pseudomonas typographi sp. nov. from the Bark Beetle Ips typographus Have Genomic Potential to Aid in the Host Ecology.</title>
        <authorList>
            <person name="Peral-Aranega E."/>
            <person name="Saati-Santamaria Z."/>
            <person name="Kolarik M."/>
            <person name="Rivas R."/>
            <person name="Garcia-Fraile P."/>
        </authorList>
    </citation>
    <scope>NUCLEOTIDE SEQUENCE [LARGE SCALE GENOMIC DNA]</scope>
    <source>
        <strain evidence="3 4">CA3A</strain>
    </source>
</reference>
<evidence type="ECO:0000313" key="4">
    <source>
        <dbReference type="Proteomes" id="UP000805841"/>
    </source>
</evidence>
<protein>
    <submittedName>
        <fullName evidence="3">DUF1090 domain-containing protein</fullName>
    </submittedName>
</protein>
<comment type="caution">
    <text evidence="3">The sequence shown here is derived from an EMBL/GenBank/DDBJ whole genome shotgun (WGS) entry which is preliminary data.</text>
</comment>
<dbReference type="Proteomes" id="UP000805841">
    <property type="component" value="Unassembled WGS sequence"/>
</dbReference>
<feature type="chain" id="PRO_5047051220" evidence="2">
    <location>
        <begin position="21"/>
        <end position="125"/>
    </location>
</feature>
<dbReference type="InterPro" id="IPR009468">
    <property type="entry name" value="DUF1090"/>
</dbReference>
<dbReference type="EMBL" id="JAAOCA010000001">
    <property type="protein sequence ID" value="MBD1597334.1"/>
    <property type="molecule type" value="Genomic_DNA"/>
</dbReference>
<organism evidence="3 4">
    <name type="scientific">Pseudomonas typographi</name>
    <dbReference type="NCBI Taxonomy" id="2715964"/>
    <lineage>
        <taxon>Bacteria</taxon>
        <taxon>Pseudomonadati</taxon>
        <taxon>Pseudomonadota</taxon>
        <taxon>Gammaproteobacteria</taxon>
        <taxon>Pseudomonadales</taxon>
        <taxon>Pseudomonadaceae</taxon>
        <taxon>Pseudomonas</taxon>
    </lineage>
</organism>
<dbReference type="RefSeq" id="WP_190416750.1">
    <property type="nucleotide sequence ID" value="NZ_JAAOCA010000001.1"/>
</dbReference>
<evidence type="ECO:0000313" key="3">
    <source>
        <dbReference type="EMBL" id="MBD1597334.1"/>
    </source>
</evidence>
<dbReference type="Pfam" id="PF06476">
    <property type="entry name" value="DUF1090"/>
    <property type="match status" value="1"/>
</dbReference>
<gene>
    <name evidence="3" type="ORF">HAQ05_01215</name>
</gene>
<proteinExistence type="predicted"/>
<evidence type="ECO:0000256" key="2">
    <source>
        <dbReference type="SAM" id="SignalP"/>
    </source>
</evidence>
<evidence type="ECO:0000256" key="1">
    <source>
        <dbReference type="SAM" id="MobiDB-lite"/>
    </source>
</evidence>
<accession>A0ABR7YVV5</accession>
<keyword evidence="2" id="KW-0732">Signal</keyword>
<feature type="compositionally biased region" description="Basic and acidic residues" evidence="1">
    <location>
        <begin position="94"/>
        <end position="125"/>
    </location>
</feature>
<feature type="region of interest" description="Disordered" evidence="1">
    <location>
        <begin position="83"/>
        <end position="125"/>
    </location>
</feature>
<feature type="signal peptide" evidence="2">
    <location>
        <begin position="1"/>
        <end position="20"/>
    </location>
</feature>
<name>A0ABR7YVV5_9PSED</name>
<keyword evidence="4" id="KW-1185">Reference proteome</keyword>